<dbReference type="Proteomes" id="UP001168821">
    <property type="component" value="Unassembled WGS sequence"/>
</dbReference>
<sequence>MPASLSGSYRSLSGSSDVYRSTTVAGGGGNAAAGIIEGMKKAFSFMAGGTSKDQKLIERVAGGGPVVISSRYCERGGLAVAAAWVHRKTGGGWCMGCIECRKGSV</sequence>
<evidence type="ECO:0000313" key="1">
    <source>
        <dbReference type="EMBL" id="KAJ3660847.1"/>
    </source>
</evidence>
<dbReference type="EMBL" id="JALNTZ010000002">
    <property type="protein sequence ID" value="KAJ3660847.1"/>
    <property type="molecule type" value="Genomic_DNA"/>
</dbReference>
<name>A0AA38MM88_9CUCU</name>
<comment type="caution">
    <text evidence="1">The sequence shown here is derived from an EMBL/GenBank/DDBJ whole genome shotgun (WGS) entry which is preliminary data.</text>
</comment>
<protein>
    <submittedName>
        <fullName evidence="1">Uncharacterized protein</fullName>
    </submittedName>
</protein>
<dbReference type="AlphaFoldDB" id="A0AA38MM88"/>
<proteinExistence type="predicted"/>
<organism evidence="1 2">
    <name type="scientific">Zophobas morio</name>
    <dbReference type="NCBI Taxonomy" id="2755281"/>
    <lineage>
        <taxon>Eukaryota</taxon>
        <taxon>Metazoa</taxon>
        <taxon>Ecdysozoa</taxon>
        <taxon>Arthropoda</taxon>
        <taxon>Hexapoda</taxon>
        <taxon>Insecta</taxon>
        <taxon>Pterygota</taxon>
        <taxon>Neoptera</taxon>
        <taxon>Endopterygota</taxon>
        <taxon>Coleoptera</taxon>
        <taxon>Polyphaga</taxon>
        <taxon>Cucujiformia</taxon>
        <taxon>Tenebrionidae</taxon>
        <taxon>Zophobas</taxon>
    </lineage>
</organism>
<accession>A0AA38MM88</accession>
<evidence type="ECO:0000313" key="2">
    <source>
        <dbReference type="Proteomes" id="UP001168821"/>
    </source>
</evidence>
<gene>
    <name evidence="1" type="ORF">Zmor_005277</name>
</gene>
<keyword evidence="2" id="KW-1185">Reference proteome</keyword>
<reference evidence="1" key="1">
    <citation type="journal article" date="2023" name="G3 (Bethesda)">
        <title>Whole genome assemblies of Zophobas morio and Tenebrio molitor.</title>
        <authorList>
            <person name="Kaur S."/>
            <person name="Stinson S.A."/>
            <person name="diCenzo G.C."/>
        </authorList>
    </citation>
    <scope>NUCLEOTIDE SEQUENCE</scope>
    <source>
        <strain evidence="1">QUZm001</strain>
    </source>
</reference>